<feature type="coiled-coil region" evidence="14">
    <location>
        <begin position="875"/>
        <end position="902"/>
    </location>
</feature>
<evidence type="ECO:0000256" key="8">
    <source>
        <dbReference type="ARBA" id="ARBA00022801"/>
    </source>
</evidence>
<organism evidence="18 19">
    <name type="scientific">Gigaspora margarita</name>
    <dbReference type="NCBI Taxonomy" id="4874"/>
    <lineage>
        <taxon>Eukaryota</taxon>
        <taxon>Fungi</taxon>
        <taxon>Fungi incertae sedis</taxon>
        <taxon>Mucoromycota</taxon>
        <taxon>Glomeromycotina</taxon>
        <taxon>Glomeromycetes</taxon>
        <taxon>Diversisporales</taxon>
        <taxon>Gigasporaceae</taxon>
        <taxon>Gigaspora</taxon>
    </lineage>
</organism>
<dbReference type="PROSITE" id="PS00841">
    <property type="entry name" value="XPG_1"/>
    <property type="match status" value="1"/>
</dbReference>
<keyword evidence="19" id="KW-1185">Reference proteome</keyword>
<dbReference type="SUPFAM" id="SSF47807">
    <property type="entry name" value="5' to 3' exonuclease, C-terminal subdomain"/>
    <property type="match status" value="1"/>
</dbReference>
<comment type="subcellular location">
    <subcellularLocation>
        <location evidence="2">Nucleus</location>
    </subcellularLocation>
</comment>
<keyword evidence="7" id="KW-0227">DNA damage</keyword>
<gene>
    <name evidence="18" type="ORF">F8M41_014777</name>
</gene>
<evidence type="ECO:0000313" key="18">
    <source>
        <dbReference type="EMBL" id="KAF0356331.1"/>
    </source>
</evidence>
<proteinExistence type="inferred from homology"/>
<evidence type="ECO:0000256" key="5">
    <source>
        <dbReference type="ARBA" id="ARBA00022723"/>
    </source>
</evidence>
<dbReference type="GO" id="GO:0046872">
    <property type="term" value="F:metal ion binding"/>
    <property type="evidence" value="ECO:0007669"/>
    <property type="project" value="UniProtKB-KW"/>
</dbReference>
<comment type="similarity">
    <text evidence="3">Belongs to the XPG/RAD2 endonuclease family. XPG subfamily.</text>
</comment>
<keyword evidence="8" id="KW-0378">Hydrolase</keyword>
<dbReference type="InterPro" id="IPR006084">
    <property type="entry name" value="XPG/Rad2"/>
</dbReference>
<dbReference type="SMART" id="SM00484">
    <property type="entry name" value="XPGI"/>
    <property type="match status" value="1"/>
</dbReference>
<feature type="compositionally biased region" description="Basic residues" evidence="15">
    <location>
        <begin position="1237"/>
        <end position="1251"/>
    </location>
</feature>
<evidence type="ECO:0000256" key="12">
    <source>
        <dbReference type="ARBA" id="ARBA00038112"/>
    </source>
</evidence>
<evidence type="ECO:0000256" key="9">
    <source>
        <dbReference type="ARBA" id="ARBA00022842"/>
    </source>
</evidence>
<dbReference type="InterPro" id="IPR006085">
    <property type="entry name" value="XPG_DNA_repair_N"/>
</dbReference>
<comment type="similarity">
    <text evidence="12">Belongs to the XPG/RAD2 endonuclease family. GEN subfamily.</text>
</comment>
<comment type="function">
    <text evidence="13">Single-stranded DNA endonuclease involved in excision repair of DNA damaged with UV light, bulky adducts, or cross-linking agents. Essential for the incision step of excision-repair.</text>
</comment>
<dbReference type="CDD" id="cd09904">
    <property type="entry name" value="H3TH_XPG"/>
    <property type="match status" value="1"/>
</dbReference>
<dbReference type="Pfam" id="PF00867">
    <property type="entry name" value="XPG_I"/>
    <property type="match status" value="1"/>
</dbReference>
<evidence type="ECO:0000256" key="10">
    <source>
        <dbReference type="ARBA" id="ARBA00023204"/>
    </source>
</evidence>
<dbReference type="Gene3D" id="3.40.50.1010">
    <property type="entry name" value="5'-nuclease"/>
    <property type="match status" value="2"/>
</dbReference>
<feature type="region of interest" description="Disordered" evidence="15">
    <location>
        <begin position="831"/>
        <end position="859"/>
    </location>
</feature>
<dbReference type="GO" id="GO:0006289">
    <property type="term" value="P:nucleotide-excision repair"/>
    <property type="evidence" value="ECO:0007669"/>
    <property type="project" value="InterPro"/>
</dbReference>
<feature type="compositionally biased region" description="Basic and acidic residues" evidence="15">
    <location>
        <begin position="1204"/>
        <end position="1236"/>
    </location>
</feature>
<keyword evidence="5" id="KW-0479">Metal-binding</keyword>
<reference evidence="18 19" key="1">
    <citation type="journal article" date="2019" name="Environ. Microbiol.">
        <title>At the nexus of three kingdoms: the genome of the mycorrhizal fungus Gigaspora margarita provides insights into plant, endobacterial and fungal interactions.</title>
        <authorList>
            <person name="Venice F."/>
            <person name="Ghignone S."/>
            <person name="Salvioli di Fossalunga A."/>
            <person name="Amselem J."/>
            <person name="Novero M."/>
            <person name="Xianan X."/>
            <person name="Sedzielewska Toro K."/>
            <person name="Morin E."/>
            <person name="Lipzen A."/>
            <person name="Grigoriev I.V."/>
            <person name="Henrissat B."/>
            <person name="Martin F.M."/>
            <person name="Bonfante P."/>
        </authorList>
    </citation>
    <scope>NUCLEOTIDE SEQUENCE [LARGE SCALE GENOMIC DNA]</scope>
    <source>
        <strain evidence="18 19">BEG34</strain>
    </source>
</reference>
<dbReference type="FunFam" id="1.10.150.20:FF:000030">
    <property type="entry name" value="Flap endonuclease GEN-like 1"/>
    <property type="match status" value="1"/>
</dbReference>
<keyword evidence="14" id="KW-0175">Coiled coil</keyword>
<evidence type="ECO:0000256" key="14">
    <source>
        <dbReference type="SAM" id="Coils"/>
    </source>
</evidence>
<feature type="domain" description="XPG N-terminal" evidence="17">
    <location>
        <begin position="1"/>
        <end position="98"/>
    </location>
</feature>
<evidence type="ECO:0000256" key="1">
    <source>
        <dbReference type="ARBA" id="ARBA00001946"/>
    </source>
</evidence>
<keyword evidence="6" id="KW-0255">Endonuclease</keyword>
<evidence type="ECO:0000313" key="19">
    <source>
        <dbReference type="Proteomes" id="UP000439903"/>
    </source>
</evidence>
<dbReference type="PRINTS" id="PR00853">
    <property type="entry name" value="XPGRADSUPER"/>
</dbReference>
<comment type="cofactor">
    <cofactor evidence="1">
        <name>Mg(2+)</name>
        <dbReference type="ChEBI" id="CHEBI:18420"/>
    </cofactor>
</comment>
<evidence type="ECO:0000256" key="13">
    <source>
        <dbReference type="ARBA" id="ARBA00053135"/>
    </source>
</evidence>
<dbReference type="InterPro" id="IPR036279">
    <property type="entry name" value="5-3_exonuclease_C_sf"/>
</dbReference>
<dbReference type="InterPro" id="IPR006086">
    <property type="entry name" value="XPG-I_dom"/>
</dbReference>
<evidence type="ECO:0000256" key="7">
    <source>
        <dbReference type="ARBA" id="ARBA00022763"/>
    </source>
</evidence>
<dbReference type="GO" id="GO:0048256">
    <property type="term" value="F:flap endonuclease activity"/>
    <property type="evidence" value="ECO:0007669"/>
    <property type="project" value="UniProtKB-ARBA"/>
</dbReference>
<feature type="compositionally biased region" description="Polar residues" evidence="15">
    <location>
        <begin position="1253"/>
        <end position="1262"/>
    </location>
</feature>
<evidence type="ECO:0000256" key="3">
    <source>
        <dbReference type="ARBA" id="ARBA00005283"/>
    </source>
</evidence>
<dbReference type="SMART" id="SM00485">
    <property type="entry name" value="XPGN"/>
    <property type="match status" value="1"/>
</dbReference>
<dbReference type="GO" id="GO:0005634">
    <property type="term" value="C:nucleus"/>
    <property type="evidence" value="ECO:0007669"/>
    <property type="project" value="UniProtKB-SubCell"/>
</dbReference>
<evidence type="ECO:0000256" key="15">
    <source>
        <dbReference type="SAM" id="MobiDB-lite"/>
    </source>
</evidence>
<dbReference type="PANTHER" id="PTHR16171">
    <property type="entry name" value="DNA REPAIR PROTEIN COMPLEMENTING XP-G CELLS-RELATED"/>
    <property type="match status" value="1"/>
</dbReference>
<evidence type="ECO:0000259" key="16">
    <source>
        <dbReference type="SMART" id="SM00484"/>
    </source>
</evidence>
<dbReference type="InterPro" id="IPR001044">
    <property type="entry name" value="XPG/Rad2_eukaryotes"/>
</dbReference>
<evidence type="ECO:0000256" key="4">
    <source>
        <dbReference type="ARBA" id="ARBA00022722"/>
    </source>
</evidence>
<keyword evidence="9" id="KW-0460">Magnesium</keyword>
<dbReference type="CDD" id="cd09868">
    <property type="entry name" value="PIN_XPG_RAD2"/>
    <property type="match status" value="2"/>
</dbReference>
<dbReference type="SMART" id="SM00279">
    <property type="entry name" value="HhH2"/>
    <property type="match status" value="1"/>
</dbReference>
<feature type="domain" description="XPG-I" evidence="16">
    <location>
        <begin position="919"/>
        <end position="988"/>
    </location>
</feature>
<keyword evidence="10" id="KW-0234">DNA repair</keyword>
<keyword evidence="11" id="KW-0539">Nucleus</keyword>
<sequence length="1262" mass="145693">MGVKSLWNLLEPVARPVQLESLSQKRLAIDASIWLYQFLKAIRDEEGNALENAHILGFFRRICKLLFFNIKPVFVFDGGAPELKRQTLVERRKRRIGKTNELQKIAGKILANQIQMRAIKNIEKSKYNLCHACHLYIFESFLTFVCCRSDKSRNDSQEKIIIGDDVVYYDELKMSPAQLHKKRKKDEYYLPPIEGGIETMIKEDDPRMATKEDLHNYIKKYKPEDVNTDSEYFKSLPLETQYEIISELRQRSRLTSVDIFQELVNSAPTAMDFSKLQIQNLVKRNDLTQKMLNVTNNVNNLNNTAPLRIASERNREYILIKNEDGLAGYTMKTSSAIKSNNLTGRGSGTIDEPVNLDESSESDEKSIPDSENEWEEVELENEPDDLLLDSNAYVDDDEPIESVMKKFNMLESQYQNSQNFNKQSNREVGSVDSLSDDQDSSKSYEPDSLDSLYAIWLSRISPEFQRQYDDHDERIRKAIYEWDDCDLEEQKALAIKRLGKLKEGDDEKEVALKFWLHFLNVTIQFRRSHSLYFRKDEANSSSLESIKVDNLYVNSVPSLRQPNIDDENFDLNKLNNKRFVHEALNSAGQLEVTSPCNLGSKKLIQIDFEFFSLPLAYDTPLTVNLKRKLSKKVSKKLRQTPRQIMIREIRSIAPTEDLLATDLMNDVKHTCIDSESFIQESSHCTINDGKIKSDYFECEMRNDIDSIKASSKKKILIKDLNNLSEDNELLNKVNQNYLLKTDDLTQIDLSHNDDDIMSISGEEKNDLTLQNLNFGIDDLYHSQCTVDFPGIDTKDLKSDNNVSSIHQHNEPKINVIDLTSEPDIQTYDLVKSDHETSSDEDVFESREEHDNSDEDTEQLAKETSEFARFLSELQNKDLGSIQKELTNEIQQLNEQQRRDKRDADTVTQSMINDCQKLLRLFGIPYVIAPMEAEAQCAELLRLKLVDGIITEDSDVFLFGGTEIYKNMFNQQKYVECYLAKDFEQELKLNREKLIQLAIILGSDYSEGLPGIGIVSAMELLNEFPGYDGLEQFKSWWLNVQSGKHISEQDENDFRKKFRRKMRKLFLPSDFPNRHIWGAYMNPQVDDSKIQFQWGFPDLDDLRSYLKENLSWSESKADETLVPLMRTMLKRQNERVENARKINTQTSLDDFFDLSSNNSRLIKHKSARIQRVVDNWNQPNNESDHGSSISDNGSASTSKFKRKHCDSDSHNEVSDQDTNDKVVEKSMTKRKGLEKATTKKSSKRSKKIKGSRATKGSYSSGEK</sequence>
<evidence type="ECO:0000256" key="11">
    <source>
        <dbReference type="ARBA" id="ARBA00023242"/>
    </source>
</evidence>
<dbReference type="EMBL" id="WTPW01003038">
    <property type="protein sequence ID" value="KAF0356331.1"/>
    <property type="molecule type" value="Genomic_DNA"/>
</dbReference>
<feature type="compositionally biased region" description="Basic and acidic residues" evidence="15">
    <location>
        <begin position="831"/>
        <end position="849"/>
    </location>
</feature>
<dbReference type="PROSITE" id="PS00842">
    <property type="entry name" value="XPG_2"/>
    <property type="match status" value="1"/>
</dbReference>
<dbReference type="Gene3D" id="1.10.150.20">
    <property type="entry name" value="5' to 3' exonuclease, C-terminal subdomain"/>
    <property type="match status" value="1"/>
</dbReference>
<dbReference type="PANTHER" id="PTHR16171:SF7">
    <property type="entry name" value="DNA REPAIR PROTEIN RAD2"/>
    <property type="match status" value="1"/>
</dbReference>
<comment type="caution">
    <text evidence="18">The sequence shown here is derived from an EMBL/GenBank/DDBJ whole genome shotgun (WGS) entry which is preliminary data.</text>
</comment>
<feature type="region of interest" description="Disordered" evidence="15">
    <location>
        <begin position="338"/>
        <end position="386"/>
    </location>
</feature>
<dbReference type="InterPro" id="IPR029060">
    <property type="entry name" value="PIN-like_dom_sf"/>
</dbReference>
<evidence type="ECO:0000256" key="2">
    <source>
        <dbReference type="ARBA" id="ARBA00004123"/>
    </source>
</evidence>
<keyword evidence="4" id="KW-0540">Nuclease</keyword>
<dbReference type="InterPro" id="IPR019974">
    <property type="entry name" value="XPG_CS"/>
</dbReference>
<dbReference type="FunFam" id="3.40.50.1010:FF:000061">
    <property type="entry name" value="Single-stranded DNA endonuclease (Eurofung)"/>
    <property type="match status" value="1"/>
</dbReference>
<dbReference type="OrthoDB" id="31113at2759"/>
<dbReference type="AlphaFoldDB" id="A0A8H3ZZP6"/>
<accession>A0A8H3ZZP6</accession>
<dbReference type="FunFam" id="3.40.50.1010:FF:000025">
    <property type="entry name" value="DNA repair protein RAD2"/>
    <property type="match status" value="1"/>
</dbReference>
<feature type="compositionally biased region" description="Polar residues" evidence="15">
    <location>
        <begin position="418"/>
        <end position="427"/>
    </location>
</feature>
<feature type="region of interest" description="Disordered" evidence="15">
    <location>
        <begin position="1175"/>
        <end position="1262"/>
    </location>
</feature>
<dbReference type="SUPFAM" id="SSF88723">
    <property type="entry name" value="PIN domain-like"/>
    <property type="match status" value="1"/>
</dbReference>
<dbReference type="Pfam" id="PF00752">
    <property type="entry name" value="XPG_N"/>
    <property type="match status" value="1"/>
</dbReference>
<feature type="compositionally biased region" description="Polar residues" evidence="15">
    <location>
        <begin position="1175"/>
        <end position="1197"/>
    </location>
</feature>
<name>A0A8H3ZZP6_GIGMA</name>
<dbReference type="InterPro" id="IPR008918">
    <property type="entry name" value="HhH2"/>
</dbReference>
<protein>
    <submittedName>
        <fullName evidence="18">PIN domain-like protein</fullName>
    </submittedName>
</protein>
<feature type="region of interest" description="Disordered" evidence="15">
    <location>
        <begin position="418"/>
        <end position="446"/>
    </location>
</feature>
<feature type="compositionally biased region" description="Acidic residues" evidence="15">
    <location>
        <begin position="370"/>
        <end position="386"/>
    </location>
</feature>
<evidence type="ECO:0000256" key="6">
    <source>
        <dbReference type="ARBA" id="ARBA00022759"/>
    </source>
</evidence>
<dbReference type="GO" id="GO:0003697">
    <property type="term" value="F:single-stranded DNA binding"/>
    <property type="evidence" value="ECO:0007669"/>
    <property type="project" value="InterPro"/>
</dbReference>
<evidence type="ECO:0000259" key="17">
    <source>
        <dbReference type="SMART" id="SM00485"/>
    </source>
</evidence>
<dbReference type="PRINTS" id="PR00066">
    <property type="entry name" value="XRODRMPGMNTG"/>
</dbReference>
<dbReference type="Proteomes" id="UP000439903">
    <property type="component" value="Unassembled WGS sequence"/>
</dbReference>